<dbReference type="SUPFAM" id="SSF54631">
    <property type="entry name" value="CBS-domain pair"/>
    <property type="match status" value="1"/>
</dbReference>
<organism evidence="4 5">
    <name type="scientific">Legionella sainthelensi</name>
    <dbReference type="NCBI Taxonomy" id="28087"/>
    <lineage>
        <taxon>Bacteria</taxon>
        <taxon>Pseudomonadati</taxon>
        <taxon>Pseudomonadota</taxon>
        <taxon>Gammaproteobacteria</taxon>
        <taxon>Legionellales</taxon>
        <taxon>Legionellaceae</taxon>
        <taxon>Legionella</taxon>
    </lineage>
</organism>
<dbReference type="InterPro" id="IPR051257">
    <property type="entry name" value="Diverse_CBS-Domain"/>
</dbReference>
<dbReference type="STRING" id="28087.Lsai_3369"/>
<protein>
    <submittedName>
        <fullName evidence="4">Inosine 5'-monophosphate dehydrogenase</fullName>
    </submittedName>
</protein>
<keyword evidence="1 2" id="KW-0129">CBS domain</keyword>
<gene>
    <name evidence="4" type="ORF">Lsai_3369</name>
</gene>
<reference evidence="4 5" key="1">
    <citation type="submission" date="2015-11" db="EMBL/GenBank/DDBJ databases">
        <title>Genomic analysis of 38 Legionella species identifies large and diverse effector repertoires.</title>
        <authorList>
            <person name="Burstein D."/>
            <person name="Amaro F."/>
            <person name="Zusman T."/>
            <person name="Lifshitz Z."/>
            <person name="Cohen O."/>
            <person name="Gilbert J.A."/>
            <person name="Pupko T."/>
            <person name="Shuman H.A."/>
            <person name="Segal G."/>
        </authorList>
    </citation>
    <scope>NUCLEOTIDE SEQUENCE [LARGE SCALE GENOMIC DNA]</scope>
    <source>
        <strain evidence="4 5">Mt.St.Helens-4</strain>
    </source>
</reference>
<evidence type="ECO:0000256" key="1">
    <source>
        <dbReference type="ARBA" id="ARBA00023122"/>
    </source>
</evidence>
<comment type="caution">
    <text evidence="4">The sequence shown here is derived from an EMBL/GenBank/DDBJ whole genome shotgun (WGS) entry which is preliminary data.</text>
</comment>
<dbReference type="Gene3D" id="3.10.580.10">
    <property type="entry name" value="CBS-domain"/>
    <property type="match status" value="1"/>
</dbReference>
<evidence type="ECO:0000313" key="5">
    <source>
        <dbReference type="Proteomes" id="UP000054621"/>
    </source>
</evidence>
<dbReference type="AlphaFoldDB" id="A0A0W0YDD3"/>
<dbReference type="eggNOG" id="COG0517">
    <property type="taxonomic scope" value="Bacteria"/>
</dbReference>
<dbReference type="InterPro" id="IPR046342">
    <property type="entry name" value="CBS_dom_sf"/>
</dbReference>
<dbReference type="Proteomes" id="UP000054621">
    <property type="component" value="Unassembled WGS sequence"/>
</dbReference>
<dbReference type="InterPro" id="IPR000644">
    <property type="entry name" value="CBS_dom"/>
</dbReference>
<dbReference type="EMBL" id="LNYV01000037">
    <property type="protein sequence ID" value="KTD54547.1"/>
    <property type="molecule type" value="Genomic_DNA"/>
</dbReference>
<dbReference type="OrthoDB" id="9794094at2"/>
<name>A0A0W0YDD3_9GAMM</name>
<dbReference type="Pfam" id="PF00571">
    <property type="entry name" value="CBS"/>
    <property type="match status" value="2"/>
</dbReference>
<dbReference type="SMART" id="SM00116">
    <property type="entry name" value="CBS"/>
    <property type="match status" value="2"/>
</dbReference>
<evidence type="ECO:0000256" key="2">
    <source>
        <dbReference type="PROSITE-ProRule" id="PRU00703"/>
    </source>
</evidence>
<dbReference type="PROSITE" id="PS51371">
    <property type="entry name" value="CBS"/>
    <property type="match status" value="2"/>
</dbReference>
<dbReference type="PATRIC" id="fig|28087.4.peg.3615"/>
<dbReference type="PANTHER" id="PTHR43080">
    <property type="entry name" value="CBS DOMAIN-CONTAINING PROTEIN CBSX3, MITOCHONDRIAL"/>
    <property type="match status" value="1"/>
</dbReference>
<feature type="domain" description="CBS" evidence="3">
    <location>
        <begin position="15"/>
        <end position="75"/>
    </location>
</feature>
<dbReference type="CDD" id="cd02205">
    <property type="entry name" value="CBS_pair_SF"/>
    <property type="match status" value="1"/>
</dbReference>
<evidence type="ECO:0000313" key="4">
    <source>
        <dbReference type="EMBL" id="KTD54547.1"/>
    </source>
</evidence>
<dbReference type="RefSeq" id="WP_027271443.1">
    <property type="nucleotide sequence ID" value="NZ_CAAAJE010000018.1"/>
</dbReference>
<accession>A0A0W0YDD3</accession>
<feature type="domain" description="CBS" evidence="3">
    <location>
        <begin position="81"/>
        <end position="137"/>
    </location>
</feature>
<sequence>MAFIEAFVEEIVPVAQQRLITIRDDALLLEAAKFLDGRHINLVVVCDKDGAMVGIITRTDVVRMMSVCQGCGCTVPVATVMTKDVIYCHPTYLLRDVWTTMKEKNLLHVPIVDENFKPLGVINARDALLVLMEKAEFESSLLRDYVMNVGYR</sequence>
<dbReference type="PANTHER" id="PTHR43080:SF2">
    <property type="entry name" value="CBS DOMAIN-CONTAINING PROTEIN"/>
    <property type="match status" value="1"/>
</dbReference>
<evidence type="ECO:0000259" key="3">
    <source>
        <dbReference type="PROSITE" id="PS51371"/>
    </source>
</evidence>
<proteinExistence type="predicted"/>